<evidence type="ECO:0000313" key="2">
    <source>
        <dbReference type="Proteomes" id="UP001482620"/>
    </source>
</evidence>
<comment type="caution">
    <text evidence="1">The sequence shown here is derived from an EMBL/GenBank/DDBJ whole genome shotgun (WGS) entry which is preliminary data.</text>
</comment>
<protein>
    <submittedName>
        <fullName evidence="1">Uncharacterized protein</fullName>
    </submittedName>
</protein>
<sequence length="137" mass="15567">MESLNNSQNPALHLLHFTLPLHQCFLFSLRRVGGDLCLSWRGEVRVSLLQQQQALTLSAASSFFHQGYGDYKRRWDYSSGSLASSPPCFVWDNRRSVLQEQMHPARIIDLSSVIKEACKRERTPDTASRDKLTSPSS</sequence>
<dbReference type="EMBL" id="JAHRIQ010097825">
    <property type="protein sequence ID" value="MEQ2253441.1"/>
    <property type="molecule type" value="Genomic_DNA"/>
</dbReference>
<reference evidence="1 2" key="1">
    <citation type="submission" date="2021-06" db="EMBL/GenBank/DDBJ databases">
        <authorList>
            <person name="Palmer J.M."/>
        </authorList>
    </citation>
    <scope>NUCLEOTIDE SEQUENCE [LARGE SCALE GENOMIC DNA]</scope>
    <source>
        <strain evidence="2">if_2019</strain>
        <tissue evidence="1">Muscle</tissue>
    </source>
</reference>
<keyword evidence="2" id="KW-1185">Reference proteome</keyword>
<accession>A0ABV0V7X5</accession>
<evidence type="ECO:0000313" key="1">
    <source>
        <dbReference type="EMBL" id="MEQ2253441.1"/>
    </source>
</evidence>
<gene>
    <name evidence="1" type="ORF">ILYODFUR_032139</name>
</gene>
<dbReference type="Proteomes" id="UP001482620">
    <property type="component" value="Unassembled WGS sequence"/>
</dbReference>
<name>A0ABV0V7X5_9TELE</name>
<organism evidence="1 2">
    <name type="scientific">Ilyodon furcidens</name>
    <name type="common">goldbreast splitfin</name>
    <dbReference type="NCBI Taxonomy" id="33524"/>
    <lineage>
        <taxon>Eukaryota</taxon>
        <taxon>Metazoa</taxon>
        <taxon>Chordata</taxon>
        <taxon>Craniata</taxon>
        <taxon>Vertebrata</taxon>
        <taxon>Euteleostomi</taxon>
        <taxon>Actinopterygii</taxon>
        <taxon>Neopterygii</taxon>
        <taxon>Teleostei</taxon>
        <taxon>Neoteleostei</taxon>
        <taxon>Acanthomorphata</taxon>
        <taxon>Ovalentaria</taxon>
        <taxon>Atherinomorphae</taxon>
        <taxon>Cyprinodontiformes</taxon>
        <taxon>Goodeidae</taxon>
        <taxon>Ilyodon</taxon>
    </lineage>
</organism>
<proteinExistence type="predicted"/>